<evidence type="ECO:0000313" key="9">
    <source>
        <dbReference type="Proteomes" id="UP000001556"/>
    </source>
</evidence>
<comment type="similarity">
    <text evidence="2 4">Belongs to the bacterial solute-binding protein 3 family.</text>
</comment>
<feature type="chain" id="PRO_5038550641" evidence="5">
    <location>
        <begin position="21"/>
        <end position="264"/>
    </location>
</feature>
<dbReference type="GO" id="GO:0030313">
    <property type="term" value="C:cell envelope"/>
    <property type="evidence" value="ECO:0007669"/>
    <property type="project" value="UniProtKB-SubCell"/>
</dbReference>
<dbReference type="STRING" id="349161.Dred_0727"/>
<accession>A4J2G3</accession>
<evidence type="ECO:0000259" key="7">
    <source>
        <dbReference type="SMART" id="SM00079"/>
    </source>
</evidence>
<dbReference type="OrthoDB" id="9774451at2"/>
<dbReference type="SUPFAM" id="SSF53850">
    <property type="entry name" value="Periplasmic binding protein-like II"/>
    <property type="match status" value="1"/>
</dbReference>
<dbReference type="AlphaFoldDB" id="A4J2G3"/>
<evidence type="ECO:0000259" key="6">
    <source>
        <dbReference type="SMART" id="SM00062"/>
    </source>
</evidence>
<evidence type="ECO:0000313" key="8">
    <source>
        <dbReference type="EMBL" id="ABO49266.1"/>
    </source>
</evidence>
<dbReference type="PROSITE" id="PS51257">
    <property type="entry name" value="PROKAR_LIPOPROTEIN"/>
    <property type="match status" value="1"/>
</dbReference>
<keyword evidence="3 5" id="KW-0732">Signal</keyword>
<evidence type="ECO:0000256" key="5">
    <source>
        <dbReference type="SAM" id="SignalP"/>
    </source>
</evidence>
<sequence length="264" mass="28699">MKKTLKFVLLAVLVLALAVAAVGCDGSEPTKEQAKDAAKPKLIAAADATFAPFEFTDPKTGKYVGFDVELIQALCDEAGYELEFRSMGFDGLIAALQANQIDAAVSAMTITDERKKEVDFSDPYYKSGLVVAVQAKDTEIKGFEDLKGKKIAVQSGTTGALQAEKITDKDKITYFTNADQALLELKNGAVDAVVNDFPVSAYFIQQGNKEVKMVGEILSAEEYGIAVPKGKTETVEKLNAALKKIKENGKYDQIYKKWFGEEPK</sequence>
<protein>
    <submittedName>
        <fullName evidence="8">Amino acid ABC transporter substrate-binding protein, PAAT family</fullName>
    </submittedName>
</protein>
<dbReference type="PANTHER" id="PTHR35936:SF38">
    <property type="entry name" value="GLUTAMINE-BINDING PERIPLASMIC PROTEIN"/>
    <property type="match status" value="1"/>
</dbReference>
<reference evidence="8 9" key="1">
    <citation type="submission" date="2007-03" db="EMBL/GenBank/DDBJ databases">
        <title>Complete sequence of Desulfotomaculum reducens MI-1.</title>
        <authorList>
            <consortium name="US DOE Joint Genome Institute"/>
            <person name="Copeland A."/>
            <person name="Lucas S."/>
            <person name="Lapidus A."/>
            <person name="Barry K."/>
            <person name="Detter J.C."/>
            <person name="Glavina del Rio T."/>
            <person name="Hammon N."/>
            <person name="Israni S."/>
            <person name="Dalin E."/>
            <person name="Tice H."/>
            <person name="Pitluck S."/>
            <person name="Sims D."/>
            <person name="Brettin T."/>
            <person name="Bruce D."/>
            <person name="Han C."/>
            <person name="Tapia R."/>
            <person name="Schmutz J."/>
            <person name="Larimer F."/>
            <person name="Land M."/>
            <person name="Hauser L."/>
            <person name="Kyrpides N."/>
            <person name="Kim E."/>
            <person name="Tebo B.M."/>
            <person name="Richardson P."/>
        </authorList>
    </citation>
    <scope>NUCLEOTIDE SEQUENCE [LARGE SCALE GENOMIC DNA]</scope>
    <source>
        <strain evidence="8 9">MI-1</strain>
    </source>
</reference>
<dbReference type="GO" id="GO:0016020">
    <property type="term" value="C:membrane"/>
    <property type="evidence" value="ECO:0007669"/>
    <property type="project" value="InterPro"/>
</dbReference>
<dbReference type="PANTHER" id="PTHR35936">
    <property type="entry name" value="MEMBRANE-BOUND LYTIC MUREIN TRANSGLYCOSYLASE F"/>
    <property type="match status" value="1"/>
</dbReference>
<feature type="domain" description="Solute-binding protein family 3/N-terminal" evidence="6">
    <location>
        <begin position="41"/>
        <end position="262"/>
    </location>
</feature>
<evidence type="ECO:0000256" key="3">
    <source>
        <dbReference type="ARBA" id="ARBA00022729"/>
    </source>
</evidence>
<dbReference type="EMBL" id="CP000612">
    <property type="protein sequence ID" value="ABO49266.1"/>
    <property type="molecule type" value="Genomic_DNA"/>
</dbReference>
<evidence type="ECO:0000256" key="1">
    <source>
        <dbReference type="ARBA" id="ARBA00004196"/>
    </source>
</evidence>
<dbReference type="Pfam" id="PF00497">
    <property type="entry name" value="SBP_bac_3"/>
    <property type="match status" value="1"/>
</dbReference>
<keyword evidence="9" id="KW-1185">Reference proteome</keyword>
<dbReference type="Gene3D" id="3.40.190.10">
    <property type="entry name" value="Periplasmic binding protein-like II"/>
    <property type="match status" value="2"/>
</dbReference>
<dbReference type="InterPro" id="IPR001638">
    <property type="entry name" value="Solute-binding_3/MltF_N"/>
</dbReference>
<dbReference type="SMART" id="SM00062">
    <property type="entry name" value="PBPb"/>
    <property type="match status" value="1"/>
</dbReference>
<comment type="subcellular location">
    <subcellularLocation>
        <location evidence="1">Cell envelope</location>
    </subcellularLocation>
</comment>
<proteinExistence type="inferred from homology"/>
<feature type="domain" description="Ionotropic glutamate receptor C-terminal" evidence="7">
    <location>
        <begin position="41"/>
        <end position="261"/>
    </location>
</feature>
<dbReference type="eggNOG" id="COG0834">
    <property type="taxonomic scope" value="Bacteria"/>
</dbReference>
<dbReference type="CDD" id="cd13624">
    <property type="entry name" value="PBP2_Arg_Lys_His"/>
    <property type="match status" value="1"/>
</dbReference>
<name>A4J2G3_DESRM</name>
<dbReference type="Proteomes" id="UP000001556">
    <property type="component" value="Chromosome"/>
</dbReference>
<organism evidence="8 9">
    <name type="scientific">Desulforamulus reducens (strain ATCC BAA-1160 / DSM 100696 / MI-1)</name>
    <name type="common">Desulfotomaculum reducens</name>
    <dbReference type="NCBI Taxonomy" id="349161"/>
    <lineage>
        <taxon>Bacteria</taxon>
        <taxon>Bacillati</taxon>
        <taxon>Bacillota</taxon>
        <taxon>Clostridia</taxon>
        <taxon>Eubacteriales</taxon>
        <taxon>Peptococcaceae</taxon>
        <taxon>Desulforamulus</taxon>
    </lineage>
</organism>
<dbReference type="HOGENOM" id="CLU_019602_18_2_9"/>
<dbReference type="PROSITE" id="PS01039">
    <property type="entry name" value="SBP_BACTERIAL_3"/>
    <property type="match status" value="1"/>
</dbReference>
<dbReference type="KEGG" id="drm:Dred_0727"/>
<evidence type="ECO:0000256" key="4">
    <source>
        <dbReference type="RuleBase" id="RU003744"/>
    </source>
</evidence>
<dbReference type="InterPro" id="IPR018313">
    <property type="entry name" value="SBP_3_CS"/>
</dbReference>
<evidence type="ECO:0000256" key="2">
    <source>
        <dbReference type="ARBA" id="ARBA00010333"/>
    </source>
</evidence>
<dbReference type="GO" id="GO:0015276">
    <property type="term" value="F:ligand-gated monoatomic ion channel activity"/>
    <property type="evidence" value="ECO:0007669"/>
    <property type="project" value="InterPro"/>
</dbReference>
<dbReference type="RefSeq" id="WP_011877102.1">
    <property type="nucleotide sequence ID" value="NC_009253.1"/>
</dbReference>
<feature type="signal peptide" evidence="5">
    <location>
        <begin position="1"/>
        <end position="20"/>
    </location>
</feature>
<dbReference type="SMART" id="SM00079">
    <property type="entry name" value="PBPe"/>
    <property type="match status" value="1"/>
</dbReference>
<gene>
    <name evidence="8" type="ordered locus">Dred_0727</name>
</gene>
<dbReference type="InterPro" id="IPR001320">
    <property type="entry name" value="Iontro_rcpt_C"/>
</dbReference>